<dbReference type="EC" id="2.3.1.85" evidence="2"/>
<comment type="caution">
    <text evidence="18">The sequence shown here is derived from an EMBL/GenBank/DDBJ whole genome shotgun (WGS) entry which is preliminary data.</text>
</comment>
<dbReference type="InterPro" id="IPR001227">
    <property type="entry name" value="Ac_transferase_dom_sf"/>
</dbReference>
<sequence length="1875" mass="208491">MGNRTPKAFIGGLACRLPMSRNAEEFWENLMSGIDLIGPTRWPLGVYGLPPCIGAIHDIDKFDSKFFQITEFEANHMNPMLRHVLEVVYECIIDSGLTYHELQRERTGVYLAVFGSDMDLIETSRCNNMEHVSLSSFMCGEVMRKFRLTGPTATVDTACSSSIAALDIAVNDLKQGRCKYAIVASSNLILYPQFSQQMLVLNMLSPKGQSLVFDKDADGYVRAEGVAAILLTRAAEECRRVYASVVDVGINCDGYKTEGITNPSRESQASLMRELYTRSRIDVEAVKYVEAHGTGTQAGDTTELSGLADVFCKNRSVPLLVGSVKSNMGHSEATAGLASIIKCILALQHKILPPNRNFTTPNPNIDAIIDWRIRVVDKPTPLKSQYIGVNCFGFGGVNGHVILEPYQDQFREDFVQVSHHLLVPVTGRTEDCMQKTWEFVKHNRYNTGLLALMSGSLLARDSGQPFRGYVHIGPGDQDVTVKSFNLDLIQAPPVYIVIEDFIWDIVEVSSDLLDIECFRESIDESTKILSRFDPAINVMKQLQKSQSFLPGSQVTTVVATAVLFGLLNCLQKAGVLFSAVVGCGIAEIVAAYLDGCLTHEECLHVAHSLGGILEKHAYDKGCDMCMYEVKLGRADEAYLLGPKVQILAITDHVIIAVDVSHKEKVLESIHSRGGFYRELPCKLPMYSSFMRCISDRVQQELQDVIVAPKYKSCRLLSAQSTWAQPKVETLWDSVYLSDVLRKPVNLSSALQLLPLESLILRVSSSFGLKSMERAMEVNNGTEKGPVRGLCCHASAKSLCEVIGNMHLTGLDLNVGFLYNVSYPLGIETPCISPLVTWDHSVSWNIPEWTEFACRVKDEPTYQYTLYDYELEGIHAPVAMLLFHAWQAIVQKTQKNSDDNSTAIRLYDIVTPNDKELSKDILPGSLVQVHPGQHRFIVVKEDVLLMSGAFEVSSRMDLPRIPGYDVDINYNIELNTSKGSDTEIERTEILWEESWVDFLNSVLEFANQTFLSLPLTQMILDPTSHLKEAKECRNFLAVLDKYTGLCKAGGLVLQYPVTKRSPEPDDQTDKPVKTTFELDKIFVSRVMLYNLHSRVTKEKVLIYQAYKFEESSPTSVIGIVTLGGRCLVEIPIPLEWKDEDLEVLVPYFLAAHILCDVARAEDGQTVLVFPPIDTTAVYLISLAYQLGCSVFTSTWDLEIRQLLDSIFPFVRVLPGERLEQNIKQLTQGQGVDICVRCTGGDISSAMGCVASNGQLIQCTPPPAQELFQMGVFMRNTSLKMVQPLEAFTALAEKTTEDLQTLLYNMLGEAIGKLSTEGFPETRGLLFNMEDKANFIQPIKLECLIDLLGEPGLCFSECTEEFMEADAMALERLQIISAPKPTDFSLEGGSLDDTNQDMKLLDVGMMDSSITPVAAPGPPPIEIRIIDISGPNQGEPIESPVSGNSGNLNGGIVTSTPTPLVTLNSPDSTRTSRLLEKDGHQDFYGTSASRITVILEEEALKNESCQTESGTFEDFMQKRAKRVPSRLNIPRQRVDLIRRVSPHTPMSPIIRQLLTPSQIQQTLIALNSNMEGRPLYIIHPITDVVTVLKPLGAILSCPCFGIQKTRTAPTTSLQGLASYYRNSIELHQPEGPYRISGYSYGAMIAFEIALQLQASAKQVECLILLDGSIDYVQSQILAAKHKNLSVSPSPKQADALLDTGALLNWVSMYIPNFNKEATFQWLIHIPTQERRMETAVDMTFGDILVSPNVRKTMWLTAKEKIIKRVAGNGSPGRRVYTAARELMWQKRQEKACDFLTNVHMAKDYKPSAVFHGDVYLLRIKSDPVFEAVTLPADYGLSSYCSGKVQIQFFDGDHETFIKNECAYQLKEALEKIMSLKQ</sequence>
<keyword evidence="6" id="KW-0597">Phosphoprotein</keyword>
<dbReference type="InterPro" id="IPR029058">
    <property type="entry name" value="AB_hydrolase_fold"/>
</dbReference>
<evidence type="ECO:0000256" key="1">
    <source>
        <dbReference type="ARBA" id="ARBA00012480"/>
    </source>
</evidence>
<evidence type="ECO:0000256" key="7">
    <source>
        <dbReference type="ARBA" id="ARBA00022679"/>
    </source>
</evidence>
<keyword evidence="11" id="KW-0560">Oxidoreductase</keyword>
<keyword evidence="14" id="KW-0275">Fatty acid biosynthesis</keyword>
<dbReference type="GO" id="GO:0016297">
    <property type="term" value="F:fatty acyl-[ACP] hydrolase activity"/>
    <property type="evidence" value="ECO:0007669"/>
    <property type="project" value="UniProtKB-EC"/>
</dbReference>
<evidence type="ECO:0000256" key="5">
    <source>
        <dbReference type="ARBA" id="ARBA00022516"/>
    </source>
</evidence>
<dbReference type="Gene3D" id="3.40.50.720">
    <property type="entry name" value="NAD(P)-binding Rossmann-like Domain"/>
    <property type="match status" value="1"/>
</dbReference>
<evidence type="ECO:0000256" key="8">
    <source>
        <dbReference type="ARBA" id="ARBA00022801"/>
    </source>
</evidence>
<dbReference type="InterPro" id="IPR001031">
    <property type="entry name" value="Thioesterase"/>
</dbReference>
<dbReference type="PANTHER" id="PTHR43775:SF7">
    <property type="entry name" value="FATTY ACID SYNTHASE"/>
    <property type="match status" value="1"/>
</dbReference>
<evidence type="ECO:0000256" key="4">
    <source>
        <dbReference type="ARBA" id="ARBA00022450"/>
    </source>
</evidence>
<dbReference type="InterPro" id="IPR016039">
    <property type="entry name" value="Thiolase-like"/>
</dbReference>
<dbReference type="InterPro" id="IPR050091">
    <property type="entry name" value="PKS_NRPS_Biosynth_Enz"/>
</dbReference>
<dbReference type="CDD" id="cd00833">
    <property type="entry name" value="PKS"/>
    <property type="match status" value="1"/>
</dbReference>
<keyword evidence="5" id="KW-0444">Lipid biosynthesis</keyword>
<accession>A0ABD3VCZ8</accession>
<proteinExistence type="predicted"/>
<dbReference type="InterPro" id="IPR036291">
    <property type="entry name" value="NAD(P)-bd_dom_sf"/>
</dbReference>
<dbReference type="InterPro" id="IPR014031">
    <property type="entry name" value="Ketoacyl_synth_C"/>
</dbReference>
<evidence type="ECO:0000259" key="17">
    <source>
        <dbReference type="PROSITE" id="PS52004"/>
    </source>
</evidence>
<dbReference type="SUPFAM" id="SSF52151">
    <property type="entry name" value="FabD/lysophospholipase-like"/>
    <property type="match status" value="1"/>
</dbReference>
<keyword evidence="13" id="KW-0443">Lipid metabolism</keyword>
<evidence type="ECO:0000256" key="2">
    <source>
        <dbReference type="ARBA" id="ARBA00012873"/>
    </source>
</evidence>
<dbReference type="PROSITE" id="PS52004">
    <property type="entry name" value="KS3_2"/>
    <property type="match status" value="1"/>
</dbReference>
<keyword evidence="7" id="KW-0808">Transferase</keyword>
<name>A0ABD3VCZ8_SINWO</name>
<keyword evidence="4" id="KW-0596">Phosphopantetheine</keyword>
<dbReference type="GO" id="GO:0016491">
    <property type="term" value="F:oxidoreductase activity"/>
    <property type="evidence" value="ECO:0007669"/>
    <property type="project" value="UniProtKB-KW"/>
</dbReference>
<keyword evidence="10" id="KW-0521">NADP</keyword>
<dbReference type="EMBL" id="JBJQND010000012">
    <property type="protein sequence ID" value="KAL3859449.1"/>
    <property type="molecule type" value="Genomic_DNA"/>
</dbReference>
<dbReference type="PROSITE" id="PS00606">
    <property type="entry name" value="KS3_1"/>
    <property type="match status" value="1"/>
</dbReference>
<evidence type="ECO:0000256" key="6">
    <source>
        <dbReference type="ARBA" id="ARBA00022553"/>
    </source>
</evidence>
<keyword evidence="8" id="KW-0378">Hydrolase</keyword>
<dbReference type="GO" id="GO:0006633">
    <property type="term" value="P:fatty acid biosynthetic process"/>
    <property type="evidence" value="ECO:0007669"/>
    <property type="project" value="UniProtKB-KW"/>
</dbReference>
<dbReference type="SUPFAM" id="SSF51735">
    <property type="entry name" value="NAD(P)-binding Rossmann-fold domains"/>
    <property type="match status" value="1"/>
</dbReference>
<evidence type="ECO:0000256" key="16">
    <source>
        <dbReference type="ARBA" id="ARBA00044883"/>
    </source>
</evidence>
<dbReference type="SUPFAM" id="SSF53901">
    <property type="entry name" value="Thiolase-like"/>
    <property type="match status" value="1"/>
</dbReference>
<dbReference type="InterPro" id="IPR014030">
    <property type="entry name" value="Ketoacyl_synth_N"/>
</dbReference>
<dbReference type="SMART" id="SM00825">
    <property type="entry name" value="PKS_KS"/>
    <property type="match status" value="1"/>
</dbReference>
<dbReference type="Gene3D" id="3.40.366.10">
    <property type="entry name" value="Malonyl-Coenzyme A Acyl Carrier Protein, domain 2"/>
    <property type="match status" value="1"/>
</dbReference>
<gene>
    <name evidence="18" type="ORF">ACJMK2_009669</name>
</gene>
<dbReference type="Gene3D" id="3.30.70.3290">
    <property type="match status" value="1"/>
</dbReference>
<dbReference type="Proteomes" id="UP001634394">
    <property type="component" value="Unassembled WGS sequence"/>
</dbReference>
<evidence type="ECO:0000256" key="10">
    <source>
        <dbReference type="ARBA" id="ARBA00022857"/>
    </source>
</evidence>
<dbReference type="Pfam" id="PF02801">
    <property type="entry name" value="Ketoacyl-synt_C"/>
    <property type="match status" value="1"/>
</dbReference>
<evidence type="ECO:0000256" key="13">
    <source>
        <dbReference type="ARBA" id="ARBA00023098"/>
    </source>
</evidence>
<dbReference type="InterPro" id="IPR032821">
    <property type="entry name" value="PKS_assoc"/>
</dbReference>
<evidence type="ECO:0000313" key="18">
    <source>
        <dbReference type="EMBL" id="KAL3859449.1"/>
    </source>
</evidence>
<keyword evidence="9" id="KW-0276">Fatty acid metabolism</keyword>
<dbReference type="SUPFAM" id="SSF53474">
    <property type="entry name" value="alpha/beta-Hydrolases"/>
    <property type="match status" value="1"/>
</dbReference>
<dbReference type="InterPro" id="IPR016035">
    <property type="entry name" value="Acyl_Trfase/lysoPLipase"/>
</dbReference>
<dbReference type="EC" id="3.1.2.14" evidence="1"/>
<evidence type="ECO:0000256" key="11">
    <source>
        <dbReference type="ARBA" id="ARBA00023002"/>
    </source>
</evidence>
<evidence type="ECO:0000256" key="12">
    <source>
        <dbReference type="ARBA" id="ARBA00023027"/>
    </source>
</evidence>
<dbReference type="InterPro" id="IPR020841">
    <property type="entry name" value="PKS_Beta-ketoAc_synthase_dom"/>
</dbReference>
<protein>
    <recommendedName>
        <fullName evidence="3">Fatty acid synthase</fullName>
        <ecNumber evidence="2">2.3.1.85</ecNumber>
        <ecNumber evidence="1">3.1.2.14</ecNumber>
    </recommendedName>
</protein>
<evidence type="ECO:0000256" key="14">
    <source>
        <dbReference type="ARBA" id="ARBA00023160"/>
    </source>
</evidence>
<evidence type="ECO:0000256" key="9">
    <source>
        <dbReference type="ARBA" id="ARBA00022832"/>
    </source>
</evidence>
<organism evidence="18 19">
    <name type="scientific">Sinanodonta woodiana</name>
    <name type="common">Chinese pond mussel</name>
    <name type="synonym">Anodonta woodiana</name>
    <dbReference type="NCBI Taxonomy" id="1069815"/>
    <lineage>
        <taxon>Eukaryota</taxon>
        <taxon>Metazoa</taxon>
        <taxon>Spiralia</taxon>
        <taxon>Lophotrochozoa</taxon>
        <taxon>Mollusca</taxon>
        <taxon>Bivalvia</taxon>
        <taxon>Autobranchia</taxon>
        <taxon>Heteroconchia</taxon>
        <taxon>Palaeoheterodonta</taxon>
        <taxon>Unionida</taxon>
        <taxon>Unionoidea</taxon>
        <taxon>Unionidae</taxon>
        <taxon>Unioninae</taxon>
        <taxon>Sinanodonta</taxon>
    </lineage>
</organism>
<dbReference type="Pfam" id="PF16197">
    <property type="entry name" value="KAsynt_C_assoc"/>
    <property type="match status" value="1"/>
</dbReference>
<dbReference type="Gene3D" id="3.40.50.1820">
    <property type="entry name" value="alpha/beta hydrolase"/>
    <property type="match status" value="2"/>
</dbReference>
<dbReference type="InterPro" id="IPR014043">
    <property type="entry name" value="Acyl_transferase_dom"/>
</dbReference>
<keyword evidence="19" id="KW-1185">Reference proteome</keyword>
<feature type="domain" description="Ketosynthase family 3 (KS3)" evidence="17">
    <location>
        <begin position="5"/>
        <end position="405"/>
    </location>
</feature>
<evidence type="ECO:0000256" key="3">
    <source>
        <dbReference type="ARBA" id="ARBA00018769"/>
    </source>
</evidence>
<dbReference type="PANTHER" id="PTHR43775">
    <property type="entry name" value="FATTY ACID SYNTHASE"/>
    <property type="match status" value="1"/>
</dbReference>
<dbReference type="Pfam" id="PF00698">
    <property type="entry name" value="Acyl_transf_1"/>
    <property type="match status" value="1"/>
</dbReference>
<evidence type="ECO:0000313" key="19">
    <source>
        <dbReference type="Proteomes" id="UP001634394"/>
    </source>
</evidence>
<reference evidence="18 19" key="1">
    <citation type="submission" date="2024-11" db="EMBL/GenBank/DDBJ databases">
        <title>Chromosome-level genome assembly of the freshwater bivalve Anodonta woodiana.</title>
        <authorList>
            <person name="Chen X."/>
        </authorList>
    </citation>
    <scope>NUCLEOTIDE SEQUENCE [LARGE SCALE GENOMIC DNA]</scope>
    <source>
        <strain evidence="18">MN2024</strain>
        <tissue evidence="18">Gills</tissue>
    </source>
</reference>
<dbReference type="Pfam" id="PF00109">
    <property type="entry name" value="ketoacyl-synt"/>
    <property type="match status" value="1"/>
</dbReference>
<keyword evidence="12" id="KW-0520">NAD</keyword>
<comment type="catalytic activity">
    <reaction evidence="16">
        <text>acetyl-CoA + n malonyl-CoA + 2n NADPH + 2n H(+) = a long-chain fatty acid + (n+1) CoA + n CO2 + 2n NADP(+).</text>
        <dbReference type="EC" id="2.3.1.85"/>
    </reaction>
</comment>
<dbReference type="GO" id="GO:0004312">
    <property type="term" value="F:fatty acid synthase activity"/>
    <property type="evidence" value="ECO:0007669"/>
    <property type="project" value="UniProtKB-EC"/>
</dbReference>
<dbReference type="Gene3D" id="3.40.47.10">
    <property type="match status" value="1"/>
</dbReference>
<evidence type="ECO:0000256" key="15">
    <source>
        <dbReference type="ARBA" id="ARBA00023268"/>
    </source>
</evidence>
<keyword evidence="15" id="KW-0511">Multifunctional enzyme</keyword>
<dbReference type="Pfam" id="PF00975">
    <property type="entry name" value="Thioesterase"/>
    <property type="match status" value="1"/>
</dbReference>
<dbReference type="InterPro" id="IPR018201">
    <property type="entry name" value="Ketoacyl_synth_AS"/>
</dbReference>